<dbReference type="EMBL" id="CP141531">
    <property type="protein sequence ID" value="WRO06863.1"/>
    <property type="molecule type" value="Genomic_DNA"/>
</dbReference>
<accession>A0AB38Z8G6</accession>
<proteinExistence type="predicted"/>
<evidence type="ECO:0000313" key="1">
    <source>
        <dbReference type="EMBL" id="WRO06863.1"/>
    </source>
</evidence>
<dbReference type="Proteomes" id="UP001327986">
    <property type="component" value="Chromosome"/>
</dbReference>
<evidence type="ECO:0008006" key="3">
    <source>
        <dbReference type="Google" id="ProtNLM"/>
    </source>
</evidence>
<gene>
    <name evidence="1" type="ORF">VLL09_05605</name>
</gene>
<evidence type="ECO:0000313" key="2">
    <source>
        <dbReference type="Proteomes" id="UP001327986"/>
    </source>
</evidence>
<dbReference type="RefSeq" id="WP_279115456.1">
    <property type="nucleotide sequence ID" value="NZ_CP141531.1"/>
</dbReference>
<reference evidence="1" key="1">
    <citation type="submission" date="2023-12" db="EMBL/GenBank/DDBJ databases">
        <title>Isolation of organohalide respiring bacteria Dehalococcoides mccartyi strain GPTCE1 in groundwater collected near a chemical plant in Suzhou, China.</title>
        <authorList>
            <person name="Liu G."/>
        </authorList>
    </citation>
    <scope>NUCLEOTIDE SEQUENCE</scope>
    <source>
        <strain evidence="1">GPTCE1</strain>
    </source>
</reference>
<protein>
    <recommendedName>
        <fullName evidence="3">HNH endonuclease</fullName>
    </recommendedName>
</protein>
<sequence length="337" mass="38286">MTRRDDFSKNSIDILAKRAGQLCSNPECGLATSGLHSSSNKAIITGVAAHICAAAPGGKRYDVEMTSEERTSIDNGIWLCATCAKLIDSDEKIYTVKLLKKWKYDHEHKRRKSMLHASKDTTILSDELSRLSKSASPKSSLNPDFRIQVTTNSENLPVYSHISTSGSNPVAISFTINYSGSKLIEYLQIHTWLLYGRVVRSPEVWESSSWQPQEIECLPRELTMFAEIGSFKRYMLSLSPHDKFYLMASQHPKYLPELDIEWMTFIGMIPIPWQIEIPGEKPIFGVILLWVSEHGILTSESVPVDTDWNSIDKRLKEIIKKYKPDKSEMQYTGITEY</sequence>
<name>A0AB38Z8G6_9CHLR</name>
<dbReference type="AlphaFoldDB" id="A0AB38Z8G6"/>
<organism evidence="1 2">
    <name type="scientific">Dehalococcoides mccartyi</name>
    <dbReference type="NCBI Taxonomy" id="61435"/>
    <lineage>
        <taxon>Bacteria</taxon>
        <taxon>Bacillati</taxon>
        <taxon>Chloroflexota</taxon>
        <taxon>Dehalococcoidia</taxon>
        <taxon>Dehalococcoidales</taxon>
        <taxon>Dehalococcoidaceae</taxon>
        <taxon>Dehalococcoides</taxon>
    </lineage>
</organism>